<feature type="transmembrane region" description="Helical" evidence="4">
    <location>
        <begin position="144"/>
        <end position="165"/>
    </location>
</feature>
<evidence type="ECO:0000256" key="2">
    <source>
        <dbReference type="ARBA" id="ARBA00029447"/>
    </source>
</evidence>
<dbReference type="PRINTS" id="PR00260">
    <property type="entry name" value="CHEMTRNSDUCR"/>
</dbReference>
<feature type="transmembrane region" description="Helical" evidence="4">
    <location>
        <begin position="16"/>
        <end position="34"/>
    </location>
</feature>
<evidence type="ECO:0000313" key="6">
    <source>
        <dbReference type="EMBL" id="MFC3711074.1"/>
    </source>
</evidence>
<evidence type="ECO:0000259" key="5">
    <source>
        <dbReference type="PROSITE" id="PS50111"/>
    </source>
</evidence>
<evidence type="ECO:0000256" key="1">
    <source>
        <dbReference type="ARBA" id="ARBA00023224"/>
    </source>
</evidence>
<dbReference type="Pfam" id="PF00015">
    <property type="entry name" value="MCPsignal"/>
    <property type="match status" value="1"/>
</dbReference>
<keyword evidence="4" id="KW-1133">Transmembrane helix</keyword>
<sequence length="502" mass="51957">MTDDALNDLRRGSARLILLLLWLNIAVEGAAGVVLGNPDWAVAVAAGLAINLAPTLAVWRGQLDGRARIALALAALVHPALLVFLFRGHPWQMDLHMYFFAMLAAVSLLCDRRAIIAGTLVVAVHHLALNFLAPDWVFSSASNIARVLLHAVILITQAALLVWLAETLARFVARHDAAQQDSEAKAAEAQEARGEAVEALAQLQVARAEQEASTRREAESRRAEMLDLAERFDASLTAVLEGVTSAAGELSGSARGLADIAADTSRQASEVANGAQAASEGVDTVAVAADQLACSIAEIASRVDRQALLTAEVGERSVESDAAVQALAAQASSIGEIVELIQSIAEQTNLLALNATIEAARAGEAGRGFAVVASEVKNLAAQTGRATSDIAGLVGGVQQRVAAAAQAMSEVAAKVNGVSEIAGAIAAAVSEQQTATDAIGRHAEVAAGGTEQMRNRIGRVATAARAAGALSTQVQQSADTLTTEAKQLRAAADDFIARLRAA</sequence>
<evidence type="ECO:0000256" key="4">
    <source>
        <dbReference type="SAM" id="Phobius"/>
    </source>
</evidence>
<keyword evidence="1 3" id="KW-0807">Transducer</keyword>
<accession>A0ABV7X8T9</accession>
<dbReference type="PANTHER" id="PTHR32089">
    <property type="entry name" value="METHYL-ACCEPTING CHEMOTAXIS PROTEIN MCPB"/>
    <property type="match status" value="1"/>
</dbReference>
<keyword evidence="7" id="KW-1185">Reference proteome</keyword>
<dbReference type="SUPFAM" id="SSF58104">
    <property type="entry name" value="Methyl-accepting chemotaxis protein (MCP) signaling domain"/>
    <property type="match status" value="1"/>
</dbReference>
<feature type="transmembrane region" description="Helical" evidence="4">
    <location>
        <begin position="115"/>
        <end position="132"/>
    </location>
</feature>
<proteinExistence type="inferred from homology"/>
<dbReference type="InterPro" id="IPR004090">
    <property type="entry name" value="Chemotax_Me-accpt_rcpt"/>
</dbReference>
<dbReference type="RefSeq" id="WP_380855290.1">
    <property type="nucleotide sequence ID" value="NZ_JBHRXV010000001.1"/>
</dbReference>
<feature type="transmembrane region" description="Helical" evidence="4">
    <location>
        <begin position="71"/>
        <end position="89"/>
    </location>
</feature>
<evidence type="ECO:0000313" key="7">
    <source>
        <dbReference type="Proteomes" id="UP001595615"/>
    </source>
</evidence>
<dbReference type="PROSITE" id="PS50111">
    <property type="entry name" value="CHEMOTAXIS_TRANSDUC_2"/>
    <property type="match status" value="1"/>
</dbReference>
<keyword evidence="4" id="KW-0472">Membrane</keyword>
<name>A0ABV7X8T9_9SPHN</name>
<dbReference type="PANTHER" id="PTHR32089:SF112">
    <property type="entry name" value="LYSOZYME-LIKE PROTEIN-RELATED"/>
    <property type="match status" value="1"/>
</dbReference>
<gene>
    <name evidence="6" type="ORF">ACFOMD_00735</name>
</gene>
<dbReference type="InterPro" id="IPR004089">
    <property type="entry name" value="MCPsignal_dom"/>
</dbReference>
<dbReference type="SMART" id="SM00283">
    <property type="entry name" value="MA"/>
    <property type="match status" value="1"/>
</dbReference>
<feature type="domain" description="Methyl-accepting transducer" evidence="5">
    <location>
        <begin position="246"/>
        <end position="482"/>
    </location>
</feature>
<feature type="transmembrane region" description="Helical" evidence="4">
    <location>
        <begin position="40"/>
        <end position="59"/>
    </location>
</feature>
<keyword evidence="4" id="KW-0812">Transmembrane</keyword>
<dbReference type="EMBL" id="JBHRXV010000001">
    <property type="protein sequence ID" value="MFC3711074.1"/>
    <property type="molecule type" value="Genomic_DNA"/>
</dbReference>
<reference evidence="7" key="1">
    <citation type="journal article" date="2019" name="Int. J. Syst. Evol. Microbiol.">
        <title>The Global Catalogue of Microorganisms (GCM) 10K type strain sequencing project: providing services to taxonomists for standard genome sequencing and annotation.</title>
        <authorList>
            <consortium name="The Broad Institute Genomics Platform"/>
            <consortium name="The Broad Institute Genome Sequencing Center for Infectious Disease"/>
            <person name="Wu L."/>
            <person name="Ma J."/>
        </authorList>
    </citation>
    <scope>NUCLEOTIDE SEQUENCE [LARGE SCALE GENOMIC DNA]</scope>
    <source>
        <strain evidence="7">KCTC 42644</strain>
    </source>
</reference>
<organism evidence="6 7">
    <name type="scientific">Sphingoaurantiacus capsulatus</name>
    <dbReference type="NCBI Taxonomy" id="1771310"/>
    <lineage>
        <taxon>Bacteria</taxon>
        <taxon>Pseudomonadati</taxon>
        <taxon>Pseudomonadota</taxon>
        <taxon>Alphaproteobacteria</taxon>
        <taxon>Sphingomonadales</taxon>
        <taxon>Sphingosinicellaceae</taxon>
        <taxon>Sphingoaurantiacus</taxon>
    </lineage>
</organism>
<dbReference type="Gene3D" id="1.10.287.950">
    <property type="entry name" value="Methyl-accepting chemotaxis protein"/>
    <property type="match status" value="1"/>
</dbReference>
<comment type="similarity">
    <text evidence="2">Belongs to the methyl-accepting chemotaxis (MCP) protein family.</text>
</comment>
<protein>
    <submittedName>
        <fullName evidence="6">Methyl-accepting chemotaxis protein</fullName>
    </submittedName>
</protein>
<evidence type="ECO:0000256" key="3">
    <source>
        <dbReference type="PROSITE-ProRule" id="PRU00284"/>
    </source>
</evidence>
<dbReference type="Proteomes" id="UP001595615">
    <property type="component" value="Unassembled WGS sequence"/>
</dbReference>
<comment type="caution">
    <text evidence="6">The sequence shown here is derived from an EMBL/GenBank/DDBJ whole genome shotgun (WGS) entry which is preliminary data.</text>
</comment>